<protein>
    <submittedName>
        <fullName evidence="2">Uncharacterized protein</fullName>
    </submittedName>
</protein>
<name>A0A3M7T3D5_BRAPC</name>
<comment type="caution">
    <text evidence="2">The sequence shown here is derived from an EMBL/GenBank/DDBJ whole genome shotgun (WGS) entry which is preliminary data.</text>
</comment>
<evidence type="ECO:0000256" key="1">
    <source>
        <dbReference type="SAM" id="Phobius"/>
    </source>
</evidence>
<reference evidence="2 3" key="1">
    <citation type="journal article" date="2018" name="Sci. Rep.">
        <title>Genomic signatures of local adaptation to the degree of environmental predictability in rotifers.</title>
        <authorList>
            <person name="Franch-Gras L."/>
            <person name="Hahn C."/>
            <person name="Garcia-Roger E.M."/>
            <person name="Carmona M.J."/>
            <person name="Serra M."/>
            <person name="Gomez A."/>
        </authorList>
    </citation>
    <scope>NUCLEOTIDE SEQUENCE [LARGE SCALE GENOMIC DNA]</scope>
    <source>
        <strain evidence="2">HYR1</strain>
    </source>
</reference>
<gene>
    <name evidence="2" type="ORF">BpHYR1_008056</name>
</gene>
<organism evidence="2 3">
    <name type="scientific">Brachionus plicatilis</name>
    <name type="common">Marine rotifer</name>
    <name type="synonym">Brachionus muelleri</name>
    <dbReference type="NCBI Taxonomy" id="10195"/>
    <lineage>
        <taxon>Eukaryota</taxon>
        <taxon>Metazoa</taxon>
        <taxon>Spiralia</taxon>
        <taxon>Gnathifera</taxon>
        <taxon>Rotifera</taxon>
        <taxon>Eurotatoria</taxon>
        <taxon>Monogononta</taxon>
        <taxon>Pseudotrocha</taxon>
        <taxon>Ploima</taxon>
        <taxon>Brachionidae</taxon>
        <taxon>Brachionus</taxon>
    </lineage>
</organism>
<proteinExistence type="predicted"/>
<evidence type="ECO:0000313" key="3">
    <source>
        <dbReference type="Proteomes" id="UP000276133"/>
    </source>
</evidence>
<keyword evidence="1" id="KW-0472">Membrane</keyword>
<dbReference type="Proteomes" id="UP000276133">
    <property type="component" value="Unassembled WGS sequence"/>
</dbReference>
<dbReference type="EMBL" id="REGN01000367">
    <property type="protein sequence ID" value="RNA42419.1"/>
    <property type="molecule type" value="Genomic_DNA"/>
</dbReference>
<sequence>MNLFKLSVLNEFLNNSSPSIVRPACKRVMLWKDSSLFTLDKLFGASLNCSGFSSLFSLNRLKKRRIR</sequence>
<keyword evidence="1" id="KW-0812">Transmembrane</keyword>
<keyword evidence="3" id="KW-1185">Reference proteome</keyword>
<keyword evidence="1" id="KW-1133">Transmembrane helix</keyword>
<feature type="transmembrane region" description="Helical" evidence="1">
    <location>
        <begin position="42"/>
        <end position="61"/>
    </location>
</feature>
<accession>A0A3M7T3D5</accession>
<evidence type="ECO:0000313" key="2">
    <source>
        <dbReference type="EMBL" id="RNA42419.1"/>
    </source>
</evidence>
<dbReference type="AlphaFoldDB" id="A0A3M7T3D5"/>